<dbReference type="CDD" id="cd16393">
    <property type="entry name" value="SPO0J_N"/>
    <property type="match status" value="1"/>
</dbReference>
<dbReference type="Proteomes" id="UP000245720">
    <property type="component" value="Unassembled WGS sequence"/>
</dbReference>
<name>A0A315XZ58_RUMFL</name>
<dbReference type="OrthoDB" id="9802051at2"/>
<dbReference type="GO" id="GO:0003677">
    <property type="term" value="F:DNA binding"/>
    <property type="evidence" value="ECO:0007669"/>
    <property type="project" value="InterPro"/>
</dbReference>
<dbReference type="PANTHER" id="PTHR33375:SF8">
    <property type="entry name" value="NUCLEOID OCCLUSION PROTEIN"/>
    <property type="match status" value="1"/>
</dbReference>
<dbReference type="SMART" id="SM00470">
    <property type="entry name" value="ParB"/>
    <property type="match status" value="1"/>
</dbReference>
<dbReference type="GO" id="GO:0007059">
    <property type="term" value="P:chromosome segregation"/>
    <property type="evidence" value="ECO:0007669"/>
    <property type="project" value="TreeGrafter"/>
</dbReference>
<dbReference type="InterPro" id="IPR003115">
    <property type="entry name" value="ParB_N"/>
</dbReference>
<dbReference type="EMBL" id="QGDI01000011">
    <property type="protein sequence ID" value="PWJ11072.1"/>
    <property type="molecule type" value="Genomic_DNA"/>
</dbReference>
<reference evidence="3 4" key="1">
    <citation type="submission" date="2018-05" db="EMBL/GenBank/DDBJ databases">
        <title>The Hungate 1000. A catalogue of reference genomes from the rumen microbiome.</title>
        <authorList>
            <person name="Kelly W."/>
        </authorList>
    </citation>
    <scope>NUCLEOTIDE SEQUENCE [LARGE SCALE GENOMIC DNA]</scope>
    <source>
        <strain evidence="3 4">SAb67</strain>
    </source>
</reference>
<dbReference type="Pfam" id="PF02195">
    <property type="entry name" value="ParB_N"/>
    <property type="match status" value="1"/>
</dbReference>
<dbReference type="GO" id="GO:0005694">
    <property type="term" value="C:chromosome"/>
    <property type="evidence" value="ECO:0007669"/>
    <property type="project" value="TreeGrafter"/>
</dbReference>
<comment type="similarity">
    <text evidence="1">Belongs to the ParB family.</text>
</comment>
<dbReference type="NCBIfam" id="TIGR00180">
    <property type="entry name" value="parB_part"/>
    <property type="match status" value="1"/>
</dbReference>
<dbReference type="InterPro" id="IPR036086">
    <property type="entry name" value="ParB/Sulfiredoxin_sf"/>
</dbReference>
<sequence length="273" mass="31232">MAGFLNFTKEKLVNKVIEISIEQIIPNPYQPRTDFCEDITALAESIAQNGILQPLSVRKKDNAYELIAGERRLRAAKMCGFTVVPCIVYDISDRHSAVLALVENIQRQDLSFFEEAAAIEKLITHYGMTQEDAASKLGRAQSTIANKLRLLRLTEKERELITQYGLTERHARSLLRLGSPQDRLFILEKIIKNNLNVERSERLIDEFIGSERNKVSYKKRSVVFQNVKMFVNTINKAVETMQAAGISADSRKIQSEDYIEYRVRIPIQKKTQP</sequence>
<dbReference type="FunFam" id="1.10.10.2830:FF:000001">
    <property type="entry name" value="Chromosome partitioning protein ParB"/>
    <property type="match status" value="1"/>
</dbReference>
<feature type="domain" description="ParB-like N-terminal" evidence="2">
    <location>
        <begin position="17"/>
        <end position="105"/>
    </location>
</feature>
<dbReference type="Gene3D" id="3.90.1530.30">
    <property type="match status" value="1"/>
</dbReference>
<dbReference type="Pfam" id="PF17762">
    <property type="entry name" value="HTH_ParB"/>
    <property type="match status" value="1"/>
</dbReference>
<gene>
    <name evidence="3" type="ORF">IE37_02721</name>
</gene>
<dbReference type="AlphaFoldDB" id="A0A315XZ58"/>
<protein>
    <submittedName>
        <fullName evidence="3">ParB family chromosome partitioning protein</fullName>
    </submittedName>
</protein>
<dbReference type="InterPro" id="IPR041468">
    <property type="entry name" value="HTH_ParB/Spo0J"/>
</dbReference>
<dbReference type="PANTHER" id="PTHR33375">
    <property type="entry name" value="CHROMOSOME-PARTITIONING PROTEIN PARB-RELATED"/>
    <property type="match status" value="1"/>
</dbReference>
<dbReference type="GO" id="GO:0045881">
    <property type="term" value="P:positive regulation of sporulation resulting in formation of a cellular spore"/>
    <property type="evidence" value="ECO:0007669"/>
    <property type="project" value="TreeGrafter"/>
</dbReference>
<dbReference type="SUPFAM" id="SSF110849">
    <property type="entry name" value="ParB/Sulfiredoxin"/>
    <property type="match status" value="1"/>
</dbReference>
<evidence type="ECO:0000313" key="4">
    <source>
        <dbReference type="Proteomes" id="UP000245720"/>
    </source>
</evidence>
<evidence type="ECO:0000256" key="1">
    <source>
        <dbReference type="ARBA" id="ARBA00006295"/>
    </source>
</evidence>
<dbReference type="Gene3D" id="1.10.10.2830">
    <property type="match status" value="1"/>
</dbReference>
<comment type="caution">
    <text evidence="3">The sequence shown here is derived from an EMBL/GenBank/DDBJ whole genome shotgun (WGS) entry which is preliminary data.</text>
</comment>
<evidence type="ECO:0000313" key="3">
    <source>
        <dbReference type="EMBL" id="PWJ11072.1"/>
    </source>
</evidence>
<dbReference type="STRING" id="1265.SAMN02910280_0239"/>
<proteinExistence type="inferred from homology"/>
<accession>A0A315XZ58</accession>
<dbReference type="InterPro" id="IPR050336">
    <property type="entry name" value="Chromosome_partition/occlusion"/>
</dbReference>
<evidence type="ECO:0000259" key="2">
    <source>
        <dbReference type="SMART" id="SM00470"/>
    </source>
</evidence>
<dbReference type="InterPro" id="IPR004437">
    <property type="entry name" value="ParB/RepB/Spo0J"/>
</dbReference>
<dbReference type="RefSeq" id="WP_109727439.1">
    <property type="nucleotide sequence ID" value="NZ_CACYST010000095.1"/>
</dbReference>
<organism evidence="3 4">
    <name type="scientific">Ruminococcus flavefaciens</name>
    <dbReference type="NCBI Taxonomy" id="1265"/>
    <lineage>
        <taxon>Bacteria</taxon>
        <taxon>Bacillati</taxon>
        <taxon>Bacillota</taxon>
        <taxon>Clostridia</taxon>
        <taxon>Eubacteriales</taxon>
        <taxon>Oscillospiraceae</taxon>
        <taxon>Ruminococcus</taxon>
    </lineage>
</organism>